<dbReference type="PROSITE" id="PS51257">
    <property type="entry name" value="PROKAR_LIPOPROTEIN"/>
    <property type="match status" value="1"/>
</dbReference>
<dbReference type="InterPro" id="IPR005586">
    <property type="entry name" value="ABC_trans_aux"/>
</dbReference>
<feature type="domain" description="ABC-type transport auxiliary lipoprotein component" evidence="3">
    <location>
        <begin position="30"/>
        <end position="186"/>
    </location>
</feature>
<accession>A0ABS6MXV1</accession>
<dbReference type="RefSeq" id="WP_217682085.1">
    <property type="nucleotide sequence ID" value="NZ_JAHRGL010000030.1"/>
</dbReference>
<proteinExistence type="predicted"/>
<evidence type="ECO:0000256" key="2">
    <source>
        <dbReference type="SAM" id="SignalP"/>
    </source>
</evidence>
<dbReference type="Pfam" id="PF03886">
    <property type="entry name" value="ABC_trans_aux"/>
    <property type="match status" value="1"/>
</dbReference>
<name>A0ABS6MXV1_9GAMM</name>
<organism evidence="4 5">
    <name type="scientific">Geopseudomonas aromaticivorans</name>
    <dbReference type="NCBI Taxonomy" id="2849492"/>
    <lineage>
        <taxon>Bacteria</taxon>
        <taxon>Pseudomonadati</taxon>
        <taxon>Pseudomonadota</taxon>
        <taxon>Gammaproteobacteria</taxon>
        <taxon>Pseudomonadales</taxon>
        <taxon>Pseudomonadaceae</taxon>
        <taxon>Geopseudomonas</taxon>
    </lineage>
</organism>
<keyword evidence="5" id="KW-1185">Reference proteome</keyword>
<evidence type="ECO:0000313" key="4">
    <source>
        <dbReference type="EMBL" id="MBV2133644.1"/>
    </source>
</evidence>
<reference evidence="4 5" key="1">
    <citation type="submission" date="2021-06" db="EMBL/GenBank/DDBJ databases">
        <title>Differences between aerobic and microaerobic xylene degrading microbial communities.</title>
        <authorList>
            <person name="Banerjee S."/>
            <person name="Tancsics A."/>
        </authorList>
    </citation>
    <scope>NUCLEOTIDE SEQUENCE [LARGE SCALE GENOMIC DNA]</scope>
    <source>
        <strain evidence="4 5">MAP12</strain>
    </source>
</reference>
<sequence>MGVPRLIRIMGLAGLLALAGCAATPPAHFYQLQQGSQALPKTGSGVAVLLGPLKLADYLQRETLVQRQSDDSLVISQQARWAGSLQDDVAQLLLRQLAGRLDSSRLALYPDRVGFKPEAQLLLSISRLDSGPYQPAVLEAQWRLLDGQGTMRDSRVVRLQEKHSGELGDQVRAQSALLQTLAGQMANAVSGMARAAADESRPEAPSSRSGAKAAKPGKSEAPRIPVVTPGASPAAEVYRF</sequence>
<dbReference type="Proteomes" id="UP000813068">
    <property type="component" value="Unassembled WGS sequence"/>
</dbReference>
<protein>
    <submittedName>
        <fullName evidence="4">Membrane integrity-associated transporter subunit PqiC</fullName>
    </submittedName>
</protein>
<dbReference type="EMBL" id="JAHRGL010000030">
    <property type="protein sequence ID" value="MBV2133644.1"/>
    <property type="molecule type" value="Genomic_DNA"/>
</dbReference>
<feature type="chain" id="PRO_5045681742" evidence="2">
    <location>
        <begin position="30"/>
        <end position="240"/>
    </location>
</feature>
<keyword evidence="2" id="KW-0732">Signal</keyword>
<evidence type="ECO:0000313" key="5">
    <source>
        <dbReference type="Proteomes" id="UP000813068"/>
    </source>
</evidence>
<evidence type="ECO:0000256" key="1">
    <source>
        <dbReference type="SAM" id="MobiDB-lite"/>
    </source>
</evidence>
<comment type="caution">
    <text evidence="4">The sequence shown here is derived from an EMBL/GenBank/DDBJ whole genome shotgun (WGS) entry which is preliminary data.</text>
</comment>
<feature type="region of interest" description="Disordered" evidence="1">
    <location>
        <begin position="192"/>
        <end position="240"/>
    </location>
</feature>
<gene>
    <name evidence="4" type="ORF">KRX52_12660</name>
</gene>
<evidence type="ECO:0000259" key="3">
    <source>
        <dbReference type="Pfam" id="PF03886"/>
    </source>
</evidence>
<feature type="signal peptide" evidence="2">
    <location>
        <begin position="1"/>
        <end position="29"/>
    </location>
</feature>